<evidence type="ECO:0000256" key="6">
    <source>
        <dbReference type="RuleBase" id="RU363126"/>
    </source>
</evidence>
<comment type="similarity">
    <text evidence="5 6">Belongs to the anion channel-forming bestrophin (TC 1.A.46) family. Calcium-sensitive chloride channel subfamily.</text>
</comment>
<evidence type="ECO:0000256" key="7">
    <source>
        <dbReference type="SAM" id="MobiDB-lite"/>
    </source>
</evidence>
<feature type="non-terminal residue" evidence="8">
    <location>
        <position position="161"/>
    </location>
</feature>
<dbReference type="GO" id="GO:0034707">
    <property type="term" value="C:chloride channel complex"/>
    <property type="evidence" value="ECO:0007669"/>
    <property type="project" value="UniProtKB-KW"/>
</dbReference>
<dbReference type="Proteomes" id="UP001286313">
    <property type="component" value="Unassembled WGS sequence"/>
</dbReference>
<evidence type="ECO:0000256" key="4">
    <source>
        <dbReference type="ARBA" id="ARBA00023136"/>
    </source>
</evidence>
<sequence length="161" mass="15974">MQSHSHALTGSGDGITCNAGRYSGGSGGGSGGQGLEVSGGSGGQGLEVSGGSGGQGLEVSGGSGGQGLEVSGGSGGQGLEVSGGSGGQGLEVSGGSGGQATMTVQYTHKIAQGNSFLSFMRLLRRWQGSVYKVVWPDMLLYSVFYTTISLIYRLVLSEEGR</sequence>
<reference evidence="8" key="1">
    <citation type="submission" date="2023-10" db="EMBL/GenBank/DDBJ databases">
        <title>Genome assemblies of two species of porcelain crab, Petrolisthes cinctipes and Petrolisthes manimaculis (Anomura: Porcellanidae).</title>
        <authorList>
            <person name="Angst P."/>
        </authorList>
    </citation>
    <scope>NUCLEOTIDE SEQUENCE</scope>
    <source>
        <strain evidence="8">PB745_01</strain>
        <tissue evidence="8">Gill</tissue>
    </source>
</reference>
<dbReference type="InterPro" id="IPR021134">
    <property type="entry name" value="Bestrophin-like"/>
</dbReference>
<keyword evidence="4 6" id="KW-0472">Membrane</keyword>
<accession>A0AAE1BFK7</accession>
<evidence type="ECO:0000256" key="3">
    <source>
        <dbReference type="ARBA" id="ARBA00022989"/>
    </source>
</evidence>
<comment type="function">
    <text evidence="6">Forms chloride channels.</text>
</comment>
<keyword evidence="6" id="KW-0868">Chloride</keyword>
<dbReference type="AlphaFoldDB" id="A0AAE1BFK7"/>
<keyword evidence="6" id="KW-0406">Ion transport</keyword>
<keyword evidence="6" id="KW-1003">Cell membrane</keyword>
<dbReference type="PANTHER" id="PTHR10736">
    <property type="entry name" value="BESTROPHIN"/>
    <property type="match status" value="1"/>
</dbReference>
<comment type="caution">
    <text evidence="6">Lacks conserved residue(s) required for the propagation of feature annotation.</text>
</comment>
<dbReference type="GO" id="GO:0005254">
    <property type="term" value="F:chloride channel activity"/>
    <property type="evidence" value="ECO:0007669"/>
    <property type="project" value="UniProtKB-KW"/>
</dbReference>
<comment type="subcellular location">
    <subcellularLocation>
        <location evidence="6">Cell membrane</location>
        <topology evidence="6">Multi-pass membrane protein</topology>
    </subcellularLocation>
    <subcellularLocation>
        <location evidence="1">Membrane</location>
    </subcellularLocation>
</comment>
<keyword evidence="2 6" id="KW-0812">Transmembrane</keyword>
<feature type="region of interest" description="Disordered" evidence="7">
    <location>
        <begin position="25"/>
        <end position="96"/>
    </location>
</feature>
<evidence type="ECO:0000313" key="8">
    <source>
        <dbReference type="EMBL" id="KAK3849631.1"/>
    </source>
</evidence>
<dbReference type="EMBL" id="JAWQEG010008797">
    <property type="protein sequence ID" value="KAK3849631.1"/>
    <property type="molecule type" value="Genomic_DNA"/>
</dbReference>
<dbReference type="InterPro" id="IPR000615">
    <property type="entry name" value="Bestrophin"/>
</dbReference>
<keyword evidence="6" id="KW-0813">Transport</keyword>
<dbReference type="PANTHER" id="PTHR10736:SF0">
    <property type="entry name" value="BESTROPHIN HOMOLOG"/>
    <property type="match status" value="1"/>
</dbReference>
<evidence type="ECO:0000256" key="1">
    <source>
        <dbReference type="ARBA" id="ARBA00004370"/>
    </source>
</evidence>
<organism evidence="8 9">
    <name type="scientific">Petrolisthes cinctipes</name>
    <name type="common">Flat porcelain crab</name>
    <dbReference type="NCBI Taxonomy" id="88211"/>
    <lineage>
        <taxon>Eukaryota</taxon>
        <taxon>Metazoa</taxon>
        <taxon>Ecdysozoa</taxon>
        <taxon>Arthropoda</taxon>
        <taxon>Crustacea</taxon>
        <taxon>Multicrustacea</taxon>
        <taxon>Malacostraca</taxon>
        <taxon>Eumalacostraca</taxon>
        <taxon>Eucarida</taxon>
        <taxon>Decapoda</taxon>
        <taxon>Pleocyemata</taxon>
        <taxon>Anomura</taxon>
        <taxon>Galatheoidea</taxon>
        <taxon>Porcellanidae</taxon>
        <taxon>Petrolisthes</taxon>
    </lineage>
</organism>
<keyword evidence="6" id="KW-0407">Ion channel</keyword>
<name>A0AAE1BFK7_PETCI</name>
<keyword evidence="3 6" id="KW-1133">Transmembrane helix</keyword>
<evidence type="ECO:0000256" key="2">
    <source>
        <dbReference type="ARBA" id="ARBA00022692"/>
    </source>
</evidence>
<evidence type="ECO:0000256" key="5">
    <source>
        <dbReference type="ARBA" id="ARBA00034769"/>
    </source>
</evidence>
<keyword evidence="6" id="KW-0869">Chloride channel</keyword>
<keyword evidence="9" id="KW-1185">Reference proteome</keyword>
<feature type="transmembrane region" description="Helical" evidence="6">
    <location>
        <begin position="138"/>
        <end position="156"/>
    </location>
</feature>
<dbReference type="GO" id="GO:0005886">
    <property type="term" value="C:plasma membrane"/>
    <property type="evidence" value="ECO:0007669"/>
    <property type="project" value="UniProtKB-SubCell"/>
</dbReference>
<proteinExistence type="inferred from homology"/>
<dbReference type="Pfam" id="PF01062">
    <property type="entry name" value="Bestrophin"/>
    <property type="match status" value="1"/>
</dbReference>
<comment type="caution">
    <text evidence="8">The sequence shown here is derived from an EMBL/GenBank/DDBJ whole genome shotgun (WGS) entry which is preliminary data.</text>
</comment>
<protein>
    <recommendedName>
        <fullName evidence="6">Bestrophin homolog</fullName>
    </recommendedName>
</protein>
<evidence type="ECO:0000313" key="9">
    <source>
        <dbReference type="Proteomes" id="UP001286313"/>
    </source>
</evidence>
<gene>
    <name evidence="8" type="ORF">Pcinc_043623</name>
</gene>